<evidence type="ECO:0000256" key="1">
    <source>
        <dbReference type="SAM" id="Coils"/>
    </source>
</evidence>
<keyword evidence="2" id="KW-0812">Transmembrane</keyword>
<feature type="transmembrane region" description="Helical" evidence="2">
    <location>
        <begin position="48"/>
        <end position="66"/>
    </location>
</feature>
<accession>A0A143DGT8</accession>
<proteinExistence type="predicted"/>
<organism evidence="3 4">
    <name type="scientific">Haematospirillum jordaniae</name>
    <dbReference type="NCBI Taxonomy" id="1549855"/>
    <lineage>
        <taxon>Bacteria</taxon>
        <taxon>Pseudomonadati</taxon>
        <taxon>Pseudomonadota</taxon>
        <taxon>Alphaproteobacteria</taxon>
        <taxon>Rhodospirillales</taxon>
        <taxon>Novispirillaceae</taxon>
        <taxon>Haematospirillum</taxon>
    </lineage>
</organism>
<dbReference type="Proteomes" id="UP000076066">
    <property type="component" value="Plasmid unnamed 2"/>
</dbReference>
<geneLocation type="plasmid" evidence="3 4">
    <name>unnamed 2</name>
</geneLocation>
<protein>
    <submittedName>
        <fullName evidence="3">Uncharacterized protein</fullName>
    </submittedName>
</protein>
<feature type="transmembrane region" description="Helical" evidence="2">
    <location>
        <begin position="78"/>
        <end position="97"/>
    </location>
</feature>
<dbReference type="PROSITE" id="PS51257">
    <property type="entry name" value="PROKAR_LIPOPROTEIN"/>
    <property type="match status" value="1"/>
</dbReference>
<gene>
    <name evidence="3" type="ORF">AY555_10440</name>
</gene>
<evidence type="ECO:0000313" key="3">
    <source>
        <dbReference type="EMBL" id="AMW35789.1"/>
    </source>
</evidence>
<dbReference type="OrthoDB" id="7358035at2"/>
<sequence length="235" mass="25218">MRVAGKVTAFILGISLLLSGCVTTRDEASMTPAEKRMREQAATFNQTLAEGAALGCVAGMLIGVLASGRGGGERGRGIALGCAAGAAVGGAAGYYVADKQEEYASTEERLEAMTTDVRADNQRLADLIDASRQVIATDTKTIERLEKQIAAGQISREKARTQLADVDDNTKYLEQTVANLKKRHEEYAIARGKTQGSKQKLATMDAEISRLEQQISVLEKDLDGLVQRRKVSRIG</sequence>
<dbReference type="GeneID" id="53317568"/>
<keyword evidence="2" id="KW-1133">Transmembrane helix</keyword>
<dbReference type="RefSeq" id="WP_066137081.1">
    <property type="nucleotide sequence ID" value="NZ_CP014527.1"/>
</dbReference>
<keyword evidence="1" id="KW-0175">Coiled coil</keyword>
<reference evidence="3 4" key="1">
    <citation type="submission" date="2016-02" db="EMBL/GenBank/DDBJ databases">
        <title>Complete Genome of H5569, the type strain of the newly described species Haematospirillium jordaniae.</title>
        <authorList>
            <person name="Nicholson A.C."/>
            <person name="Humrighouse B.W."/>
            <person name="Loparov V."/>
            <person name="McQuiston J.R."/>
        </authorList>
    </citation>
    <scope>NUCLEOTIDE SEQUENCE [LARGE SCALE GENOMIC DNA]</scope>
    <source>
        <strain evidence="3 4">H5569</strain>
        <plasmid evidence="4">Plasmid unnamed 2</plasmid>
    </source>
</reference>
<keyword evidence="4" id="KW-1185">Reference proteome</keyword>
<dbReference type="KEGG" id="hjo:AY555_10440"/>
<evidence type="ECO:0000313" key="4">
    <source>
        <dbReference type="Proteomes" id="UP000076066"/>
    </source>
</evidence>
<feature type="coiled-coil region" evidence="1">
    <location>
        <begin position="194"/>
        <end position="228"/>
    </location>
</feature>
<keyword evidence="3" id="KW-0614">Plasmid</keyword>
<evidence type="ECO:0000256" key="2">
    <source>
        <dbReference type="SAM" id="Phobius"/>
    </source>
</evidence>
<keyword evidence="2" id="KW-0472">Membrane</keyword>
<name>A0A143DGT8_9PROT</name>
<dbReference type="EMBL" id="CP014527">
    <property type="protein sequence ID" value="AMW35789.1"/>
    <property type="molecule type" value="Genomic_DNA"/>
</dbReference>
<dbReference type="AlphaFoldDB" id="A0A143DGT8"/>